<keyword evidence="3 6" id="KW-0378">Hydrolase</keyword>
<dbReference type="Gene3D" id="3.30.1120.10">
    <property type="match status" value="1"/>
</dbReference>
<keyword evidence="4" id="KW-0106">Calcium</keyword>
<dbReference type="GO" id="GO:0046872">
    <property type="term" value="F:metal ion binding"/>
    <property type="evidence" value="ECO:0007669"/>
    <property type="project" value="UniProtKB-KW"/>
</dbReference>
<feature type="domain" description="Sulfatase N-terminal" evidence="5">
    <location>
        <begin position="29"/>
        <end position="345"/>
    </location>
</feature>
<reference evidence="6 7" key="1">
    <citation type="submission" date="2019-02" db="EMBL/GenBank/DDBJ databases">
        <title>Deep-cultivation of Planctomycetes and their phenomic and genomic characterization uncovers novel biology.</title>
        <authorList>
            <person name="Wiegand S."/>
            <person name="Jogler M."/>
            <person name="Boedeker C."/>
            <person name="Pinto D."/>
            <person name="Vollmers J."/>
            <person name="Rivas-Marin E."/>
            <person name="Kohn T."/>
            <person name="Peeters S.H."/>
            <person name="Heuer A."/>
            <person name="Rast P."/>
            <person name="Oberbeckmann S."/>
            <person name="Bunk B."/>
            <person name="Jeske O."/>
            <person name="Meyerdierks A."/>
            <person name="Storesund J.E."/>
            <person name="Kallscheuer N."/>
            <person name="Luecker S."/>
            <person name="Lage O.M."/>
            <person name="Pohl T."/>
            <person name="Merkel B.J."/>
            <person name="Hornburger P."/>
            <person name="Mueller R.-W."/>
            <person name="Bruemmer F."/>
            <person name="Labrenz M."/>
            <person name="Spormann A.M."/>
            <person name="Op Den Camp H."/>
            <person name="Overmann J."/>
            <person name="Amann R."/>
            <person name="Jetten M.S.M."/>
            <person name="Mascher T."/>
            <person name="Medema M.H."/>
            <person name="Devos D.P."/>
            <person name="Kaster A.-K."/>
            <person name="Ovreas L."/>
            <person name="Rohde M."/>
            <person name="Galperin M.Y."/>
            <person name="Jogler C."/>
        </authorList>
    </citation>
    <scope>NUCLEOTIDE SEQUENCE [LARGE SCALE GENOMIC DNA]</scope>
    <source>
        <strain evidence="6 7">Pla144</strain>
    </source>
</reference>
<gene>
    <name evidence="6" type="primary">atsA_28</name>
    <name evidence="6" type="ORF">Pla144_41680</name>
</gene>
<dbReference type="Pfam" id="PF00884">
    <property type="entry name" value="Sulfatase"/>
    <property type="match status" value="1"/>
</dbReference>
<dbReference type="PANTHER" id="PTHR42693">
    <property type="entry name" value="ARYLSULFATASE FAMILY MEMBER"/>
    <property type="match status" value="1"/>
</dbReference>
<dbReference type="PANTHER" id="PTHR42693:SF53">
    <property type="entry name" value="ENDO-4-O-SULFATASE"/>
    <property type="match status" value="1"/>
</dbReference>
<dbReference type="InterPro" id="IPR050738">
    <property type="entry name" value="Sulfatase"/>
</dbReference>
<evidence type="ECO:0000259" key="5">
    <source>
        <dbReference type="Pfam" id="PF00884"/>
    </source>
</evidence>
<dbReference type="AlphaFoldDB" id="A0A5C6CG64"/>
<evidence type="ECO:0000256" key="2">
    <source>
        <dbReference type="ARBA" id="ARBA00022723"/>
    </source>
</evidence>
<evidence type="ECO:0000256" key="1">
    <source>
        <dbReference type="ARBA" id="ARBA00008779"/>
    </source>
</evidence>
<dbReference type="OrthoDB" id="9783154at2"/>
<protein>
    <submittedName>
        <fullName evidence="6">Arylsulfatase</fullName>
        <ecNumber evidence="6">3.1.6.1</ecNumber>
    </submittedName>
</protein>
<comment type="caution">
    <text evidence="6">The sequence shown here is derived from an EMBL/GenBank/DDBJ whole genome shotgun (WGS) entry which is preliminary data.</text>
</comment>
<evidence type="ECO:0000256" key="4">
    <source>
        <dbReference type="ARBA" id="ARBA00022837"/>
    </source>
</evidence>
<dbReference type="PROSITE" id="PS00523">
    <property type="entry name" value="SULFATASE_1"/>
    <property type="match status" value="1"/>
</dbReference>
<dbReference type="RefSeq" id="WP_146452459.1">
    <property type="nucleotide sequence ID" value="NZ_SJPS01000007.1"/>
</dbReference>
<evidence type="ECO:0000313" key="6">
    <source>
        <dbReference type="EMBL" id="TWU22707.1"/>
    </source>
</evidence>
<organism evidence="6 7">
    <name type="scientific">Bythopirellula polymerisocia</name>
    <dbReference type="NCBI Taxonomy" id="2528003"/>
    <lineage>
        <taxon>Bacteria</taxon>
        <taxon>Pseudomonadati</taxon>
        <taxon>Planctomycetota</taxon>
        <taxon>Planctomycetia</taxon>
        <taxon>Pirellulales</taxon>
        <taxon>Lacipirellulaceae</taxon>
        <taxon>Bythopirellula</taxon>
    </lineage>
</organism>
<dbReference type="InterPro" id="IPR017850">
    <property type="entry name" value="Alkaline_phosphatase_core_sf"/>
</dbReference>
<dbReference type="EMBL" id="SJPS01000007">
    <property type="protein sequence ID" value="TWU22707.1"/>
    <property type="molecule type" value="Genomic_DNA"/>
</dbReference>
<dbReference type="GO" id="GO:0004065">
    <property type="term" value="F:arylsulfatase activity"/>
    <property type="evidence" value="ECO:0007669"/>
    <property type="project" value="UniProtKB-EC"/>
</dbReference>
<dbReference type="Gene3D" id="3.40.720.10">
    <property type="entry name" value="Alkaline Phosphatase, subunit A"/>
    <property type="match status" value="1"/>
</dbReference>
<name>A0A5C6CG64_9BACT</name>
<evidence type="ECO:0000256" key="3">
    <source>
        <dbReference type="ARBA" id="ARBA00022801"/>
    </source>
</evidence>
<dbReference type="SUPFAM" id="SSF53649">
    <property type="entry name" value="Alkaline phosphatase-like"/>
    <property type="match status" value="1"/>
</dbReference>
<dbReference type="InterPro" id="IPR024607">
    <property type="entry name" value="Sulfatase_CS"/>
</dbReference>
<evidence type="ECO:0000313" key="7">
    <source>
        <dbReference type="Proteomes" id="UP000318437"/>
    </source>
</evidence>
<keyword evidence="7" id="KW-1185">Reference proteome</keyword>
<dbReference type="InterPro" id="IPR000917">
    <property type="entry name" value="Sulfatase_N"/>
</dbReference>
<accession>A0A5C6CG64</accession>
<proteinExistence type="inferred from homology"/>
<keyword evidence="2" id="KW-0479">Metal-binding</keyword>
<sequence length="485" mass="53882">MRSAQRLLHCFVLTYAAVWVISASAVQRPNTLLILADDMGYGDMSCLGSETVSTPHLDALVEEGVLCTQAYVASSVCSPSRAGLITGRDPRRFGYEGNLNSEAETYASRPELLGLPVQEHTLADHLKPLGYATALVGKWHLGDGERFHPNRRGFDYFCGMLNGGHDYFPQADKNHLERNGQPIHSFSSPYLTDFFTDEAVRWISETTKRTSDKAWFLYLSYNAPHTPMQATEEDLAACRHVKNPERRTYAAMMRALDRGIGRVIQSLQDTGQRENTLIVFLSDNGGATNNASWNGPLSGAKGSLREGGVRVPMILSWPGQFAPKQLGAEVVSSLDLLPTFLAAAGGAPLALADAPTYHDRHNEAREIKKYGEYDGINLLPMLRGQQEIQSRKLFWRLQGQAAIRSGDLKLIRLSHRPAQLFQMADDIGEQNDLAPDASDDLNGLFTELAEWEAMLPTVPIWDSSPRWCGDSAKIYDTWMPREEPR</sequence>
<dbReference type="Proteomes" id="UP000318437">
    <property type="component" value="Unassembled WGS sequence"/>
</dbReference>
<comment type="similarity">
    <text evidence="1">Belongs to the sulfatase family.</text>
</comment>
<dbReference type="EC" id="3.1.6.1" evidence="6"/>
<dbReference type="PROSITE" id="PS00149">
    <property type="entry name" value="SULFATASE_2"/>
    <property type="match status" value="1"/>
</dbReference>